<protein>
    <submittedName>
        <fullName evidence="4">Gluconolactonase</fullName>
    </submittedName>
</protein>
<dbReference type="GO" id="GO:0016787">
    <property type="term" value="F:hydrolase activity"/>
    <property type="evidence" value="ECO:0007669"/>
    <property type="project" value="UniProtKB-KW"/>
</dbReference>
<sequence>MKTKLFFPLTFLFLVTLACTSQDSSPIKKGASLKLVADGFKFTEGPAEDKHGNVYFTDQPNNKILKWDHQKDTVLVFMDDAGRSNGLFIGNDDVLYSCADEKFQLWKIESPEEITVIADGFDNTNFNGPNDLWIDDKGGIYFTDPYYQRPYWERQAPEMDSARVYYLSPDYKTLRVVAEGFDHPNGIIGSVEDKILYVADNSAAKTYVYDILENGDLVNKRLFVEMGSDGMTLDNKGNLYLTGDGVHIYDKNSNLLDHIEIDKGWTSNVTFGGEDFNWLFITALDVVYKIEMKTHGIRWE</sequence>
<dbReference type="InterPro" id="IPR011042">
    <property type="entry name" value="6-blade_b-propeller_TolB-like"/>
</dbReference>
<dbReference type="PANTHER" id="PTHR47572">
    <property type="entry name" value="LIPOPROTEIN-RELATED"/>
    <property type="match status" value="1"/>
</dbReference>
<dbReference type="PANTHER" id="PTHR47572:SF4">
    <property type="entry name" value="LACTONASE DRP35"/>
    <property type="match status" value="1"/>
</dbReference>
<keyword evidence="5" id="KW-1185">Reference proteome</keyword>
<dbReference type="PROSITE" id="PS51257">
    <property type="entry name" value="PROKAR_LIPOPROTEIN"/>
    <property type="match status" value="1"/>
</dbReference>
<organism evidence="4 5">
    <name type="scientific">Galbibacter marinus</name>
    <dbReference type="NCBI Taxonomy" id="555500"/>
    <lineage>
        <taxon>Bacteria</taxon>
        <taxon>Pseudomonadati</taxon>
        <taxon>Bacteroidota</taxon>
        <taxon>Flavobacteriia</taxon>
        <taxon>Flavobacteriales</taxon>
        <taxon>Flavobacteriaceae</taxon>
        <taxon>Galbibacter</taxon>
    </lineage>
</organism>
<evidence type="ECO:0000256" key="2">
    <source>
        <dbReference type="SAM" id="SignalP"/>
    </source>
</evidence>
<dbReference type="InterPro" id="IPR051262">
    <property type="entry name" value="SMP-30/CGR1_Lactonase"/>
</dbReference>
<dbReference type="OrthoDB" id="241638at2"/>
<dbReference type="RefSeq" id="WP_008992661.1">
    <property type="nucleotide sequence ID" value="NZ_AMSG01000032.1"/>
</dbReference>
<dbReference type="PATRIC" id="fig|555500.3.peg.2914"/>
<accession>K2QH49</accession>
<dbReference type="EMBL" id="AMSG01000032">
    <property type="protein sequence ID" value="EKF54077.1"/>
    <property type="molecule type" value="Genomic_DNA"/>
</dbReference>
<feature type="chain" id="PRO_5003867049" evidence="2">
    <location>
        <begin position="21"/>
        <end position="300"/>
    </location>
</feature>
<dbReference type="SUPFAM" id="SSF63829">
    <property type="entry name" value="Calcium-dependent phosphotriesterase"/>
    <property type="match status" value="1"/>
</dbReference>
<gene>
    <name evidence="4" type="ORF">I215_14144</name>
</gene>
<proteinExistence type="predicted"/>
<dbReference type="AlphaFoldDB" id="K2QH49"/>
<dbReference type="Gene3D" id="2.120.10.30">
    <property type="entry name" value="TolB, C-terminal domain"/>
    <property type="match status" value="1"/>
</dbReference>
<evidence type="ECO:0000256" key="1">
    <source>
        <dbReference type="ARBA" id="ARBA00022801"/>
    </source>
</evidence>
<keyword evidence="1" id="KW-0378">Hydrolase</keyword>
<dbReference type="InterPro" id="IPR013658">
    <property type="entry name" value="SGL"/>
</dbReference>
<dbReference type="eggNOG" id="COG3386">
    <property type="taxonomic scope" value="Bacteria"/>
</dbReference>
<reference evidence="4 5" key="1">
    <citation type="journal article" date="2012" name="J. Bacteriol.">
        <title>Genome Sequence of Galbibacter marinum Type Strain ck-I2-15.</title>
        <authorList>
            <person name="Lai Q."/>
            <person name="Li C."/>
            <person name="Shao Z."/>
        </authorList>
    </citation>
    <scope>NUCLEOTIDE SEQUENCE [LARGE SCALE GENOMIC DNA]</scope>
    <source>
        <strain evidence="5">ck-I2-15</strain>
    </source>
</reference>
<keyword evidence="2" id="KW-0732">Signal</keyword>
<feature type="signal peptide" evidence="2">
    <location>
        <begin position="1"/>
        <end position="20"/>
    </location>
</feature>
<feature type="domain" description="SMP-30/Gluconolactonase/LRE-like region" evidence="3">
    <location>
        <begin position="42"/>
        <end position="283"/>
    </location>
</feature>
<dbReference type="STRING" id="555500.I215_14144"/>
<evidence type="ECO:0000313" key="5">
    <source>
        <dbReference type="Proteomes" id="UP000007364"/>
    </source>
</evidence>
<dbReference type="Pfam" id="PF08450">
    <property type="entry name" value="SGL"/>
    <property type="match status" value="1"/>
</dbReference>
<evidence type="ECO:0000313" key="4">
    <source>
        <dbReference type="EMBL" id="EKF54077.1"/>
    </source>
</evidence>
<name>K2QH49_9FLAO</name>
<comment type="caution">
    <text evidence="4">The sequence shown here is derived from an EMBL/GenBank/DDBJ whole genome shotgun (WGS) entry which is preliminary data.</text>
</comment>
<evidence type="ECO:0000259" key="3">
    <source>
        <dbReference type="Pfam" id="PF08450"/>
    </source>
</evidence>
<dbReference type="Proteomes" id="UP000007364">
    <property type="component" value="Unassembled WGS sequence"/>
</dbReference>